<dbReference type="PANTHER" id="PTHR46797">
    <property type="entry name" value="HTH-TYPE TRANSCRIPTIONAL REGULATOR"/>
    <property type="match status" value="1"/>
</dbReference>
<dbReference type="RefSeq" id="WP_104302082.1">
    <property type="nucleotide sequence ID" value="NZ_PSNX01000005.1"/>
</dbReference>
<dbReference type="SUPFAM" id="SSF47413">
    <property type="entry name" value="lambda repressor-like DNA-binding domains"/>
    <property type="match status" value="1"/>
</dbReference>
<protein>
    <recommendedName>
        <fullName evidence="2">HTH cro/C1-type domain-containing protein</fullName>
    </recommendedName>
</protein>
<keyword evidence="1" id="KW-0238">DNA-binding</keyword>
<dbReference type="CDD" id="cd02440">
    <property type="entry name" value="AdoMet_MTases"/>
    <property type="match status" value="1"/>
</dbReference>
<dbReference type="PANTHER" id="PTHR46797:SF1">
    <property type="entry name" value="METHYLPHOSPHONATE SYNTHASE"/>
    <property type="match status" value="1"/>
</dbReference>
<gene>
    <name evidence="3" type="ORF">C1704_07320</name>
</gene>
<dbReference type="InterPro" id="IPR001387">
    <property type="entry name" value="Cro/C1-type_HTH"/>
</dbReference>
<dbReference type="Gene3D" id="1.10.260.40">
    <property type="entry name" value="lambda repressor-like DNA-binding domains"/>
    <property type="match status" value="1"/>
</dbReference>
<dbReference type="GO" id="GO:0003700">
    <property type="term" value="F:DNA-binding transcription factor activity"/>
    <property type="evidence" value="ECO:0007669"/>
    <property type="project" value="TreeGrafter"/>
</dbReference>
<organism evidence="3 4">
    <name type="scientific">Caldimonas caldifontis</name>
    <dbReference type="NCBI Taxonomy" id="1452508"/>
    <lineage>
        <taxon>Bacteria</taxon>
        <taxon>Pseudomonadati</taxon>
        <taxon>Pseudomonadota</taxon>
        <taxon>Betaproteobacteria</taxon>
        <taxon>Burkholderiales</taxon>
        <taxon>Sphaerotilaceae</taxon>
        <taxon>Caldimonas</taxon>
    </lineage>
</organism>
<reference evidence="3 4" key="1">
    <citation type="submission" date="2018-02" db="EMBL/GenBank/DDBJ databases">
        <title>Reclassifiation of [Polyangium] brachysporum DSM 7029 as Guopingzhaonella breviflexa gen. nov., sp. nov., a member of the family Comamonadaceae.</title>
        <authorList>
            <person name="Tang B."/>
        </authorList>
    </citation>
    <scope>NUCLEOTIDE SEQUENCE [LARGE SCALE GENOMIC DNA]</scope>
    <source>
        <strain evidence="3 4">BCRC 80649</strain>
    </source>
</reference>
<dbReference type="Pfam" id="PF01381">
    <property type="entry name" value="HTH_3"/>
    <property type="match status" value="1"/>
</dbReference>
<keyword evidence="4" id="KW-1185">Reference proteome</keyword>
<comment type="caution">
    <text evidence="3">The sequence shown here is derived from an EMBL/GenBank/DDBJ whole genome shotgun (WGS) entry which is preliminary data.</text>
</comment>
<accession>A0A2S5SVN6</accession>
<dbReference type="PROSITE" id="PS50943">
    <property type="entry name" value="HTH_CROC1"/>
    <property type="match status" value="1"/>
</dbReference>
<dbReference type="Gene3D" id="2.60.120.10">
    <property type="entry name" value="Jelly Rolls"/>
    <property type="match status" value="1"/>
</dbReference>
<dbReference type="InterPro" id="IPR041698">
    <property type="entry name" value="Methyltransf_25"/>
</dbReference>
<dbReference type="InterPro" id="IPR029063">
    <property type="entry name" value="SAM-dependent_MTases_sf"/>
</dbReference>
<dbReference type="GO" id="GO:0003677">
    <property type="term" value="F:DNA binding"/>
    <property type="evidence" value="ECO:0007669"/>
    <property type="project" value="UniProtKB-KW"/>
</dbReference>
<dbReference type="InterPro" id="IPR010982">
    <property type="entry name" value="Lambda_DNA-bd_dom_sf"/>
</dbReference>
<dbReference type="CDD" id="cd00093">
    <property type="entry name" value="HTH_XRE"/>
    <property type="match status" value="1"/>
</dbReference>
<proteinExistence type="predicted"/>
<dbReference type="InterPro" id="IPR011051">
    <property type="entry name" value="RmlC_Cupin_sf"/>
</dbReference>
<evidence type="ECO:0000313" key="4">
    <source>
        <dbReference type="Proteomes" id="UP000238605"/>
    </source>
</evidence>
<dbReference type="OrthoDB" id="73827at2"/>
<dbReference type="SUPFAM" id="SSF51182">
    <property type="entry name" value="RmlC-like cupins"/>
    <property type="match status" value="1"/>
</dbReference>
<dbReference type="SUPFAM" id="SSF53335">
    <property type="entry name" value="S-adenosyl-L-methionine-dependent methyltransferases"/>
    <property type="match status" value="1"/>
</dbReference>
<dbReference type="GO" id="GO:0005829">
    <property type="term" value="C:cytosol"/>
    <property type="evidence" value="ECO:0007669"/>
    <property type="project" value="TreeGrafter"/>
</dbReference>
<dbReference type="CDD" id="cd02209">
    <property type="entry name" value="cupin_XRE_C"/>
    <property type="match status" value="1"/>
</dbReference>
<dbReference type="EMBL" id="PSNX01000005">
    <property type="protein sequence ID" value="PPE66784.1"/>
    <property type="molecule type" value="Genomic_DNA"/>
</dbReference>
<evidence type="ECO:0000259" key="2">
    <source>
        <dbReference type="PROSITE" id="PS50943"/>
    </source>
</evidence>
<name>A0A2S5SVN6_9BURK</name>
<dbReference type="Pfam" id="PF13649">
    <property type="entry name" value="Methyltransf_25"/>
    <property type="match status" value="1"/>
</dbReference>
<dbReference type="Proteomes" id="UP000238605">
    <property type="component" value="Unassembled WGS sequence"/>
</dbReference>
<dbReference type="Gene3D" id="3.40.50.150">
    <property type="entry name" value="Vaccinia Virus protein VP39"/>
    <property type="match status" value="1"/>
</dbReference>
<dbReference type="InterPro" id="IPR014710">
    <property type="entry name" value="RmlC-like_jellyroll"/>
</dbReference>
<dbReference type="AlphaFoldDB" id="A0A2S5SVN6"/>
<evidence type="ECO:0000256" key="1">
    <source>
        <dbReference type="ARBA" id="ARBA00023125"/>
    </source>
</evidence>
<feature type="domain" description="HTH cro/C1-type" evidence="2">
    <location>
        <begin position="11"/>
        <end position="65"/>
    </location>
</feature>
<dbReference type="SMART" id="SM00530">
    <property type="entry name" value="HTH_XRE"/>
    <property type="match status" value="1"/>
</dbReference>
<sequence>MSTVSAIGRNLLRFRDQRGLTLAGLSERSGVAKSTLSQLENGEGNPTIETLWAVANALGVPFGHLVNEELSDGGELSGKGVIVRLIEKSTDDPEIEVYLIELLPGCRKDSAPHPEGVKERITVLSGAMLVGQADRPRMVRAGDTHAFDAHVPHVYAATEQGGRAMVVIEYPPKTYSASASTLYLEWPQAPGAWEGVRSVMERALLEVSNGLGARILRLRGEPLNGRDGLVTLRQMLQEATAGPWRWPVLSVVEDDAQGPYVGVVPMPLPGAFIEPDQAPAAWSDAVLPAAATRLARLAESPFIELKPQEVADIQGHLDGQSWVLNGLAAEVLLQRGRMSMPRQLHHVRPAPVSARRSGREGPFSSRIDVEQYDAFELLHPAYARQVVAAAQDIARFAGPQPSLQAIDVGTGPGLPLLMLHELHPGCRFLAVEPDEEAFACLQRNAQGVEGIELHHGGFLELDLPSGATPLITSFGASHHFNTAFMLQKAMRLLQPGGLLVVADEFLPEFGSVDERNLALVRHHSAYLLASMAWVGEPTASDGGLDLKLYRDFRRSITMAMVAATEGKSTQAVSLCRHLYARLCESGVRERPVHEIGAFVRFYWLELQAMVAGFDYEVERKTFPRRFAGLAALAGLELRRHRRVFATTGSDDWGGGTHVFTFSKPGGA</sequence>
<dbReference type="InterPro" id="IPR050807">
    <property type="entry name" value="TransReg_Diox_bact_type"/>
</dbReference>
<evidence type="ECO:0000313" key="3">
    <source>
        <dbReference type="EMBL" id="PPE66784.1"/>
    </source>
</evidence>